<dbReference type="AlphaFoldDB" id="A0A1P8Q2Y9"/>
<evidence type="ECO:0000256" key="1">
    <source>
        <dbReference type="SAM" id="SignalP"/>
    </source>
</evidence>
<evidence type="ECO:0000313" key="2">
    <source>
        <dbReference type="EMBL" id="APX72169.1"/>
    </source>
</evidence>
<accession>A0A1P8Q2Y9</accession>
<reference evidence="3" key="1">
    <citation type="submission" date="2016-12" db="EMBL/GenBank/DDBJ databases">
        <authorList>
            <person name="Jung M.Y."/>
            <person name="Lee S.H."/>
        </authorList>
    </citation>
    <scope>NUCLEOTIDE SEQUENCE [LARGE SCALE GENOMIC DNA]</scope>
    <source>
        <strain evidence="3">WiKim39</strain>
    </source>
</reference>
<dbReference type="KEGG" id="lalw:BTM29_06180"/>
<gene>
    <name evidence="2" type="ORF">BTM29_06180</name>
</gene>
<feature type="chain" id="PRO_5012636798" evidence="1">
    <location>
        <begin position="25"/>
        <end position="226"/>
    </location>
</feature>
<protein>
    <submittedName>
        <fullName evidence="2">Uncharacterized protein</fullName>
    </submittedName>
</protein>
<dbReference type="RefSeq" id="WP_076614718.1">
    <property type="nucleotide sequence ID" value="NZ_CP019323.1"/>
</dbReference>
<feature type="signal peptide" evidence="1">
    <location>
        <begin position="1"/>
        <end position="24"/>
    </location>
</feature>
<dbReference type="Proteomes" id="UP000187499">
    <property type="component" value="Chromosome"/>
</dbReference>
<dbReference type="EMBL" id="CP019323">
    <property type="protein sequence ID" value="APX72169.1"/>
    <property type="molecule type" value="Genomic_DNA"/>
</dbReference>
<evidence type="ECO:0000313" key="3">
    <source>
        <dbReference type="Proteomes" id="UP000187499"/>
    </source>
</evidence>
<proteinExistence type="predicted"/>
<sequence>MKKRIMAIVFAMAMIPTNIGVVQASSETNSTTGNMCRTNTRDNMRSNHMNLAKYDGKDVVIVENDPKSDSRTVGLYKKENGKLVYTGKRVNQVKGKSMQLWKADKVSINGKTCWQIGDNLYLKSSRVAKINMDKMKGYGQEASNFGNYPETNTASESDTVHVNNLNGDYVPVMTLQKDGSFAESINRSLENDTDWQTDKVRKYNGNIYCRVASNEWVNATDYVVTE</sequence>
<keyword evidence="3" id="KW-1185">Reference proteome</keyword>
<name>A0A1P8Q2Y9_9LACO</name>
<dbReference type="OrthoDB" id="2277008at2"/>
<organism evidence="2 3">
    <name type="scientific">Companilactobacillus allii</name>
    <dbReference type="NCBI Taxonomy" id="1847728"/>
    <lineage>
        <taxon>Bacteria</taxon>
        <taxon>Bacillati</taxon>
        <taxon>Bacillota</taxon>
        <taxon>Bacilli</taxon>
        <taxon>Lactobacillales</taxon>
        <taxon>Lactobacillaceae</taxon>
        <taxon>Companilactobacillus</taxon>
    </lineage>
</organism>
<keyword evidence="1" id="KW-0732">Signal</keyword>